<dbReference type="InterPro" id="IPR036568">
    <property type="entry name" value="GGCT-like_sf"/>
</dbReference>
<reference evidence="5" key="1">
    <citation type="submission" date="2022-11" db="EMBL/GenBank/DDBJ databases">
        <authorList>
            <person name="Kikuchi T."/>
        </authorList>
    </citation>
    <scope>NUCLEOTIDE SEQUENCE</scope>
    <source>
        <strain evidence="5">PS1010</strain>
    </source>
</reference>
<evidence type="ECO:0000256" key="2">
    <source>
        <dbReference type="ARBA" id="ARBA00012344"/>
    </source>
</evidence>
<dbReference type="EC" id="4.3.2.7" evidence="2"/>
<gene>
    <name evidence="5" type="ORF">CAMP_LOCUS16214</name>
</gene>
<dbReference type="OrthoDB" id="1933483at2759"/>
<organism evidence="5 6">
    <name type="scientific">Caenorhabditis angaria</name>
    <dbReference type="NCBI Taxonomy" id="860376"/>
    <lineage>
        <taxon>Eukaryota</taxon>
        <taxon>Metazoa</taxon>
        <taxon>Ecdysozoa</taxon>
        <taxon>Nematoda</taxon>
        <taxon>Chromadorea</taxon>
        <taxon>Rhabditida</taxon>
        <taxon>Rhabditina</taxon>
        <taxon>Rhabditomorpha</taxon>
        <taxon>Rhabditoidea</taxon>
        <taxon>Rhabditidae</taxon>
        <taxon>Peloderinae</taxon>
        <taxon>Caenorhabditis</taxon>
    </lineage>
</organism>
<accession>A0A9P1J0L9</accession>
<dbReference type="Pfam" id="PF04752">
    <property type="entry name" value="ChaC"/>
    <property type="match status" value="1"/>
</dbReference>
<dbReference type="SUPFAM" id="SSF110857">
    <property type="entry name" value="Gamma-glutamyl cyclotransferase-like"/>
    <property type="match status" value="1"/>
</dbReference>
<dbReference type="FunFam" id="3.10.490.10:FF:000016">
    <property type="entry name" value="Gamma-glutamylcyclotransferase"/>
    <property type="match status" value="1"/>
</dbReference>
<dbReference type="Proteomes" id="UP001152747">
    <property type="component" value="Unassembled WGS sequence"/>
</dbReference>
<proteinExistence type="inferred from homology"/>
<dbReference type="GO" id="GO:0005737">
    <property type="term" value="C:cytoplasm"/>
    <property type="evidence" value="ECO:0007669"/>
    <property type="project" value="TreeGrafter"/>
</dbReference>
<evidence type="ECO:0000256" key="4">
    <source>
        <dbReference type="ARBA" id="ARBA00048073"/>
    </source>
</evidence>
<dbReference type="GO" id="GO:0006751">
    <property type="term" value="P:glutathione catabolic process"/>
    <property type="evidence" value="ECO:0007669"/>
    <property type="project" value="InterPro"/>
</dbReference>
<dbReference type="EMBL" id="CANHGI010000005">
    <property type="protein sequence ID" value="CAI5453577.1"/>
    <property type="molecule type" value="Genomic_DNA"/>
</dbReference>
<comment type="catalytic activity">
    <reaction evidence="4">
        <text>glutathione = L-cysteinylglycine + 5-oxo-L-proline</text>
        <dbReference type="Rhea" id="RHEA:47724"/>
        <dbReference type="ChEBI" id="CHEBI:57925"/>
        <dbReference type="ChEBI" id="CHEBI:58402"/>
        <dbReference type="ChEBI" id="CHEBI:61694"/>
        <dbReference type="EC" id="4.3.2.7"/>
    </reaction>
</comment>
<dbReference type="PANTHER" id="PTHR12192:SF26">
    <property type="entry name" value="GLUTATHIONE-SPECIFIC GAMMA-GLUTAMYLCYCLOTRANSFERASE 1"/>
    <property type="match status" value="1"/>
</dbReference>
<name>A0A9P1J0L9_9PELO</name>
<evidence type="ECO:0000256" key="1">
    <source>
        <dbReference type="ARBA" id="ARBA00009662"/>
    </source>
</evidence>
<dbReference type="InterPro" id="IPR006840">
    <property type="entry name" value="ChaC"/>
</dbReference>
<evidence type="ECO:0000313" key="6">
    <source>
        <dbReference type="Proteomes" id="UP001152747"/>
    </source>
</evidence>
<sequence length="210" mass="24166">MKSRILWNAANFENYITIMDQKSTAFHSKRSLYIFGYGSLIWNPGFNFNASRKAYAIGWVRRMYQGNTYHRGDQNLPGRVATLIQDSHSATNGIVFRVDGTAAIHKTLRYLEERECDNGYVFRMVPIRVESSSRIIMALTCVADMKNELYLGPDDVRKMAHEITKAKGCAGPNCEYVLKLAENVRRLFPDDEDEHLYQLEHHIKIAKVIN</sequence>
<dbReference type="AlphaFoldDB" id="A0A9P1J0L9"/>
<evidence type="ECO:0000256" key="3">
    <source>
        <dbReference type="ARBA" id="ARBA00023239"/>
    </source>
</evidence>
<dbReference type="InterPro" id="IPR013024">
    <property type="entry name" value="GGCT-like"/>
</dbReference>
<dbReference type="GO" id="GO:0061928">
    <property type="term" value="F:glutathione specific gamma-glutamylcyclotransferase activity"/>
    <property type="evidence" value="ECO:0007669"/>
    <property type="project" value="UniProtKB-EC"/>
</dbReference>
<dbReference type="Gene3D" id="3.10.490.10">
    <property type="entry name" value="Gamma-glutamyl cyclotransferase-like"/>
    <property type="match status" value="1"/>
</dbReference>
<keyword evidence="6" id="KW-1185">Reference proteome</keyword>
<evidence type="ECO:0000313" key="5">
    <source>
        <dbReference type="EMBL" id="CAI5453577.1"/>
    </source>
</evidence>
<dbReference type="CDD" id="cd06661">
    <property type="entry name" value="GGCT_like"/>
    <property type="match status" value="1"/>
</dbReference>
<comment type="caution">
    <text evidence="5">The sequence shown here is derived from an EMBL/GenBank/DDBJ whole genome shotgun (WGS) entry which is preliminary data.</text>
</comment>
<keyword evidence="3" id="KW-0456">Lyase</keyword>
<comment type="similarity">
    <text evidence="1">Belongs to the gamma-glutamylcyclotransferase family. ChaC subfamily.</text>
</comment>
<protein>
    <recommendedName>
        <fullName evidence="2">glutathione-specific gamma-glutamylcyclotransferase</fullName>
        <ecNumber evidence="2">4.3.2.7</ecNumber>
    </recommendedName>
</protein>
<dbReference type="PANTHER" id="PTHR12192">
    <property type="entry name" value="CATION TRANSPORT PROTEIN CHAC-RELATED"/>
    <property type="match status" value="1"/>
</dbReference>